<proteinExistence type="predicted"/>
<feature type="compositionally biased region" description="Basic and acidic residues" evidence="1">
    <location>
        <begin position="20"/>
        <end position="29"/>
    </location>
</feature>
<organism evidence="2 3">
    <name type="scientific">Linnemannia gamsii</name>
    <dbReference type="NCBI Taxonomy" id="64522"/>
    <lineage>
        <taxon>Eukaryota</taxon>
        <taxon>Fungi</taxon>
        <taxon>Fungi incertae sedis</taxon>
        <taxon>Mucoromycota</taxon>
        <taxon>Mortierellomycotina</taxon>
        <taxon>Mortierellomycetes</taxon>
        <taxon>Mortierellales</taxon>
        <taxon>Mortierellaceae</taxon>
        <taxon>Linnemannia</taxon>
    </lineage>
</organism>
<protein>
    <submittedName>
        <fullName evidence="2">Uncharacterized protein</fullName>
    </submittedName>
</protein>
<evidence type="ECO:0000313" key="2">
    <source>
        <dbReference type="EMBL" id="KAG0309066.1"/>
    </source>
</evidence>
<feature type="compositionally biased region" description="Polar residues" evidence="1">
    <location>
        <begin position="371"/>
        <end position="382"/>
    </location>
</feature>
<gene>
    <name evidence="2" type="ORF">BGZ97_013170</name>
</gene>
<feature type="region of interest" description="Disordered" evidence="1">
    <location>
        <begin position="507"/>
        <end position="630"/>
    </location>
</feature>
<feature type="compositionally biased region" description="Low complexity" evidence="1">
    <location>
        <begin position="383"/>
        <end position="396"/>
    </location>
</feature>
<evidence type="ECO:0000256" key="1">
    <source>
        <dbReference type="SAM" id="MobiDB-lite"/>
    </source>
</evidence>
<accession>A0A9P6QZW6</accession>
<dbReference type="EMBL" id="JAAAIN010000954">
    <property type="protein sequence ID" value="KAG0309066.1"/>
    <property type="molecule type" value="Genomic_DNA"/>
</dbReference>
<feature type="compositionally biased region" description="Basic and acidic residues" evidence="1">
    <location>
        <begin position="527"/>
        <end position="540"/>
    </location>
</feature>
<feature type="compositionally biased region" description="Acidic residues" evidence="1">
    <location>
        <begin position="567"/>
        <end position="589"/>
    </location>
</feature>
<feature type="region of interest" description="Disordered" evidence="1">
    <location>
        <begin position="346"/>
        <end position="412"/>
    </location>
</feature>
<dbReference type="AlphaFoldDB" id="A0A9P6QZW6"/>
<dbReference type="Proteomes" id="UP000823405">
    <property type="component" value="Unassembled WGS sequence"/>
</dbReference>
<dbReference type="OrthoDB" id="2419573at2759"/>
<sequence>MAALASNRDEGALSPLGDHQIAEDPHETSTNHATENAANKAPNQGDPCFEPEIIRSGTDTHGASSSTRARNCISTTTTTDSRSSDRVTIAASSKDDCCCPKTTTRFHYSNFKPATKPSSSIYTSSTATKHTSSATTSTTTSIATSVASGIASGITSNISPITAVTAAALQPPTTTSTAVVPRQKLRALTTDKRLILEDDDDEDDDEEDDEDEVDDAHLGWCRGRRYKDKDYITPQKVLAYVKSMISPGFQLDRLNPPLHVPAFNNETEKYLPSWTTVHMNILSIQVLYNRQCERDKTTPDANVMGHAKLKSLLHDYRKRSQAQNPNSKCTLDPRLFQQRIEGAAYSSSVPQQPLNAMSTAQSPSPPADHSNIGQSNGNSGFVNESGNNNGHSNGNSTLGHLTNIPNAHGPYNPPDTSPQYCMHTALATMEMEMFMSSLRNDVMAAINRSVEYSMATQTAIEILGSRMDQMEQSARKSMMDVADTGLTDVEMRDLELYYRRRATQLRQSRLDRKKVPGMTGTSTSTQKKTDRQLREERGKWQEMPPLPYTHHPARSQSAEYYHPDGYSDGDDDNDGEEDQFYDILPEDEIPVNGYGYHSDVDMEGGDGYESDLRPTGSKSTRTKADKVKDEKNLTLKEDDYDLLPRKNATRRSVAAGSKASPLAPRCDMFLTRELNLLADDIAGHYSQIEEKKTEENFSEDQLLPRNAGLVQLWMEMFSSQEKQPSLWGMNVYANGWHLKLEMKVKQRVALKKKIIASVLAKIQAEIDYVANAKVPVSKVPSLKEMVKSALIAVELEIKRDGSINAYHDRIKRRGNQE</sequence>
<feature type="region of interest" description="Disordered" evidence="1">
    <location>
        <begin position="1"/>
        <end position="84"/>
    </location>
</feature>
<feature type="compositionally biased region" description="Low complexity" evidence="1">
    <location>
        <begin position="123"/>
        <end position="137"/>
    </location>
</feature>
<name>A0A9P6QZW6_9FUNG</name>
<comment type="caution">
    <text evidence="2">The sequence shown here is derived from an EMBL/GenBank/DDBJ whole genome shotgun (WGS) entry which is preliminary data.</text>
</comment>
<feature type="compositionally biased region" description="Polar residues" evidence="1">
    <location>
        <begin position="346"/>
        <end position="362"/>
    </location>
</feature>
<feature type="region of interest" description="Disordered" evidence="1">
    <location>
        <begin position="115"/>
        <end position="137"/>
    </location>
</feature>
<evidence type="ECO:0000313" key="3">
    <source>
        <dbReference type="Proteomes" id="UP000823405"/>
    </source>
</evidence>
<feature type="compositionally biased region" description="Polar residues" evidence="1">
    <location>
        <begin position="57"/>
        <end position="73"/>
    </location>
</feature>
<keyword evidence="3" id="KW-1185">Reference proteome</keyword>
<reference evidence="2" key="1">
    <citation type="journal article" date="2020" name="Fungal Divers.">
        <title>Resolving the Mortierellaceae phylogeny through synthesis of multi-gene phylogenetics and phylogenomics.</title>
        <authorList>
            <person name="Vandepol N."/>
            <person name="Liber J."/>
            <person name="Desiro A."/>
            <person name="Na H."/>
            <person name="Kennedy M."/>
            <person name="Barry K."/>
            <person name="Grigoriev I.V."/>
            <person name="Miller A.N."/>
            <person name="O'Donnell K."/>
            <person name="Stajich J.E."/>
            <person name="Bonito G."/>
        </authorList>
    </citation>
    <scope>NUCLEOTIDE SEQUENCE</scope>
    <source>
        <strain evidence="2">NVP60</strain>
    </source>
</reference>